<protein>
    <submittedName>
        <fullName evidence="2">Uncharacterized protein</fullName>
    </submittedName>
</protein>
<feature type="transmembrane region" description="Helical" evidence="1">
    <location>
        <begin position="132"/>
        <end position="151"/>
    </location>
</feature>
<dbReference type="KEGG" id="bgm:CAL15_15520"/>
<evidence type="ECO:0000256" key="1">
    <source>
        <dbReference type="SAM" id="Phobius"/>
    </source>
</evidence>
<keyword evidence="3" id="KW-1185">Reference proteome</keyword>
<dbReference type="EMBL" id="CP021111">
    <property type="protein sequence ID" value="ARP95666.1"/>
    <property type="molecule type" value="Genomic_DNA"/>
</dbReference>
<name>A0A1W6ZE66_9BORD</name>
<evidence type="ECO:0000313" key="3">
    <source>
        <dbReference type="Proteomes" id="UP000194161"/>
    </source>
</evidence>
<reference evidence="2 3" key="1">
    <citation type="submission" date="2017-05" db="EMBL/GenBank/DDBJ databases">
        <title>Complete and WGS of Bordetella genogroups.</title>
        <authorList>
            <person name="Spilker T."/>
            <person name="LiPuma J."/>
        </authorList>
    </citation>
    <scope>NUCLEOTIDE SEQUENCE [LARGE SCALE GENOMIC DNA]</scope>
    <source>
        <strain evidence="2 3">AU7206</strain>
    </source>
</reference>
<sequence>MSAIIDPPANLDALIASCRRFEAELRSGTAGGLSDIPRPVRDFFPPDNPYPRLPGMWAPLMWLLSCSLALTGIDAIILQVMPRPLGDASGRVLLIMLVNVLAAIAAVAGIVGAARASSQAFDGLRRMTQGMLLVAASTAVLGARAGLFWMFPTMTMLGALLMWLTLNSRPFCLWGGYQLAGRMVRTLRIQARRA</sequence>
<keyword evidence="1" id="KW-0472">Membrane</keyword>
<accession>A0A1W6ZE66</accession>
<feature type="transmembrane region" description="Helical" evidence="1">
    <location>
        <begin position="92"/>
        <end position="111"/>
    </location>
</feature>
<feature type="transmembrane region" description="Helical" evidence="1">
    <location>
        <begin position="60"/>
        <end position="80"/>
    </location>
</feature>
<dbReference type="AlphaFoldDB" id="A0A1W6ZE66"/>
<dbReference type="Proteomes" id="UP000194161">
    <property type="component" value="Chromosome"/>
</dbReference>
<feature type="transmembrane region" description="Helical" evidence="1">
    <location>
        <begin position="157"/>
        <end position="180"/>
    </location>
</feature>
<dbReference type="RefSeq" id="WP_086079427.1">
    <property type="nucleotide sequence ID" value="NZ_CP021111.1"/>
</dbReference>
<proteinExistence type="predicted"/>
<gene>
    <name evidence="2" type="ORF">CAL15_15520</name>
</gene>
<evidence type="ECO:0000313" key="2">
    <source>
        <dbReference type="EMBL" id="ARP95666.1"/>
    </source>
</evidence>
<organism evidence="2 3">
    <name type="scientific">Bordetella genomosp. 13</name>
    <dbReference type="NCBI Taxonomy" id="463040"/>
    <lineage>
        <taxon>Bacteria</taxon>
        <taxon>Pseudomonadati</taxon>
        <taxon>Pseudomonadota</taxon>
        <taxon>Betaproteobacteria</taxon>
        <taxon>Burkholderiales</taxon>
        <taxon>Alcaligenaceae</taxon>
        <taxon>Bordetella</taxon>
    </lineage>
</organism>
<keyword evidence="1" id="KW-1133">Transmembrane helix</keyword>
<dbReference type="OrthoDB" id="8636118at2"/>
<keyword evidence="1" id="KW-0812">Transmembrane</keyword>